<sequence>MTTDDTRRLYPEAYGADYVAARDSYLTRAPVEVLLLLDQRAHGDETAIADLKARIRRAIGADELHNHLHMPDNPGEALADIAHLAGNETLAELYERYERDHAAERLAFYRSALGVGAADSHSD</sequence>
<dbReference type="SUPFAM" id="SSF54919">
    <property type="entry name" value="Nucleoside diphosphate kinase, NDK"/>
    <property type="match status" value="1"/>
</dbReference>
<dbReference type="RefSeq" id="WP_208254715.1">
    <property type="nucleotide sequence ID" value="NZ_JAGEOJ010000003.1"/>
</dbReference>
<keyword evidence="2" id="KW-1185">Reference proteome</keyword>
<evidence type="ECO:0000313" key="2">
    <source>
        <dbReference type="Proteomes" id="UP000669179"/>
    </source>
</evidence>
<evidence type="ECO:0000313" key="1">
    <source>
        <dbReference type="EMBL" id="MBO2447113.1"/>
    </source>
</evidence>
<gene>
    <name evidence="1" type="ORF">J4573_08440</name>
</gene>
<comment type="caution">
    <text evidence="1">The sequence shown here is derived from an EMBL/GenBank/DDBJ whole genome shotgun (WGS) entry which is preliminary data.</text>
</comment>
<reference evidence="1" key="1">
    <citation type="submission" date="2021-03" db="EMBL/GenBank/DDBJ databases">
        <authorList>
            <person name="Kanchanasin P."/>
            <person name="Saeng-In P."/>
            <person name="Phongsopitanun W."/>
            <person name="Yuki M."/>
            <person name="Kudo T."/>
            <person name="Ohkuma M."/>
            <person name="Tanasupawat S."/>
        </authorList>
    </citation>
    <scope>NUCLEOTIDE SEQUENCE</scope>
    <source>
        <strain evidence="1">GKU 128</strain>
    </source>
</reference>
<dbReference type="Proteomes" id="UP000669179">
    <property type="component" value="Unassembled WGS sequence"/>
</dbReference>
<dbReference type="Gene3D" id="3.30.70.141">
    <property type="entry name" value="Nucleoside diphosphate kinase-like domain"/>
    <property type="match status" value="1"/>
</dbReference>
<protein>
    <submittedName>
        <fullName evidence="1">Uncharacterized protein</fullName>
    </submittedName>
</protein>
<accession>A0A939T2T7</accession>
<organism evidence="1 2">
    <name type="scientific">Actinomadura barringtoniae</name>
    <dbReference type="NCBI Taxonomy" id="1427535"/>
    <lineage>
        <taxon>Bacteria</taxon>
        <taxon>Bacillati</taxon>
        <taxon>Actinomycetota</taxon>
        <taxon>Actinomycetes</taxon>
        <taxon>Streptosporangiales</taxon>
        <taxon>Thermomonosporaceae</taxon>
        <taxon>Actinomadura</taxon>
    </lineage>
</organism>
<name>A0A939T2T7_9ACTN</name>
<dbReference type="AlphaFoldDB" id="A0A939T2T7"/>
<dbReference type="InterPro" id="IPR036850">
    <property type="entry name" value="NDK-like_dom_sf"/>
</dbReference>
<dbReference type="EMBL" id="JAGEOJ010000003">
    <property type="protein sequence ID" value="MBO2447113.1"/>
    <property type="molecule type" value="Genomic_DNA"/>
</dbReference>
<proteinExistence type="predicted"/>